<dbReference type="AlphaFoldDB" id="A0A0P1ETC0"/>
<name>A0A0P1ETC0_9RHOB</name>
<organism evidence="1 2">
    <name type="scientific">Shimia marina</name>
    <dbReference type="NCBI Taxonomy" id="321267"/>
    <lineage>
        <taxon>Bacteria</taxon>
        <taxon>Pseudomonadati</taxon>
        <taxon>Pseudomonadota</taxon>
        <taxon>Alphaproteobacteria</taxon>
        <taxon>Rhodobacterales</taxon>
        <taxon>Roseobacteraceae</taxon>
    </lineage>
</organism>
<dbReference type="EMBL" id="CYPW01000027">
    <property type="protein sequence ID" value="CUH53489.1"/>
    <property type="molecule type" value="Genomic_DNA"/>
</dbReference>
<accession>A0A0P1ETC0</accession>
<evidence type="ECO:0000313" key="1">
    <source>
        <dbReference type="EMBL" id="CUH53489.1"/>
    </source>
</evidence>
<dbReference type="Proteomes" id="UP000054823">
    <property type="component" value="Unassembled WGS sequence"/>
</dbReference>
<reference evidence="1 2" key="1">
    <citation type="submission" date="2015-09" db="EMBL/GenBank/DDBJ databases">
        <authorList>
            <consortium name="Swine Surveillance"/>
        </authorList>
    </citation>
    <scope>NUCLEOTIDE SEQUENCE [LARGE SCALE GENOMIC DNA]</scope>
    <source>
        <strain evidence="1 2">CECT 7688</strain>
    </source>
</reference>
<dbReference type="RefSeq" id="WP_058240641.1">
    <property type="nucleotide sequence ID" value="NZ_CYPW01000027.1"/>
</dbReference>
<dbReference type="OrthoDB" id="7862743at2"/>
<protein>
    <submittedName>
        <fullName evidence="1">Uncharacterized protein</fullName>
    </submittedName>
</protein>
<proteinExistence type="predicted"/>
<sequence>MKTVKDLLVAMINATLILVALCLFLLWQLSGTAERVVSSFAQNLQIVKPLEEKVTGLQSEITDLRSDLASISLENAALNAPATQRLQARADALDVQMAEINASLASLAAAPDRLMGTAIDEASTRISARLGDLASCHLPDQSAAIDTAAPNQ</sequence>
<keyword evidence="2" id="KW-1185">Reference proteome</keyword>
<gene>
    <name evidence="1" type="ORF">SHM7688_02943</name>
</gene>
<evidence type="ECO:0000313" key="2">
    <source>
        <dbReference type="Proteomes" id="UP000054823"/>
    </source>
</evidence>